<evidence type="ECO:0000256" key="11">
    <source>
        <dbReference type="PIRSR" id="PIRSR000018-50"/>
    </source>
</evidence>
<evidence type="ECO:0000259" key="13">
    <source>
        <dbReference type="PROSITE" id="PS51007"/>
    </source>
</evidence>
<feature type="binding site" description="covalent" evidence="11">
    <location>
        <position position="81"/>
    </location>
    <ligand>
        <name>heme c</name>
        <dbReference type="ChEBI" id="CHEBI:61717"/>
        <label>1</label>
    </ligand>
</feature>
<keyword evidence="5 12" id="KW-0479">Metal-binding</keyword>
<keyword evidence="9 12" id="KW-0408">Iron</keyword>
<dbReference type="InterPro" id="IPR009056">
    <property type="entry name" value="Cyt_c-like_dom"/>
</dbReference>
<dbReference type="OrthoDB" id="9811281at2"/>
<dbReference type="PANTHER" id="PTHR35008:SF8">
    <property type="entry name" value="ALCOHOL DEHYDROGENASE CYTOCHROME C SUBUNIT"/>
    <property type="match status" value="1"/>
</dbReference>
<evidence type="ECO:0000256" key="8">
    <source>
        <dbReference type="ARBA" id="ARBA00022982"/>
    </source>
</evidence>
<feature type="domain" description="Cytochrome c" evidence="13">
    <location>
        <begin position="433"/>
        <end position="513"/>
    </location>
</feature>
<evidence type="ECO:0000313" key="14">
    <source>
        <dbReference type="EMBL" id="RDI43357.1"/>
    </source>
</evidence>
<evidence type="ECO:0000256" key="1">
    <source>
        <dbReference type="ARBA" id="ARBA00004236"/>
    </source>
</evidence>
<keyword evidence="3" id="KW-1003">Cell membrane</keyword>
<sequence length="522" mass="57392">MKKFIQKIFAMNKIVMVILFLAICAGLYTLTGIVSNVKQMAAAYSQAYFFPTYPAYSTQGKTADEIALIKRGEYLVKVGDCIACHTNSAKKSPAFAGGLAMQTPFGVIYTPNITPDKETGIGGWNDDMFIKAMHEGISPSGEYYYPAFPYLYFSIVTFDDLKAIKAYLNSIPAVHQKNHPNDMVWPFNWRFLQLGWRLLFFDTPKNGTFKPDPKQSEQWNRGAYFVEGLGHCGMCHTPSYYMISKQLPLGAPIRKYNLTGANIQGYVAPNITKTNLNAIPDEELIKVFTQYQLIGGGKVKGPMYEAVHDSLSHLTRADLLAMITYLKSVESKMPPQPDVSEGAVGQYIYNSYCSACHNYGVGGATKFGDAASWGPLVRSGIDKLYAVAISGGGNMPAKGTCLTCSDLEIKYAVDYMVAASMKGAKPISPPTRLGAESGEQIYQEYCSSCHTTGKNNAPKLGDQQAWKPIVDAGFLSAYRNVVAGRKGHPPHGGCTHCNDEELLAAIKYIMQKGAPHKNYQLW</sequence>
<feature type="binding site" description="covalent" evidence="11">
    <location>
        <position position="235"/>
    </location>
    <ligand>
        <name>heme c</name>
        <dbReference type="ChEBI" id="CHEBI:61717"/>
        <label>2</label>
    </ligand>
</feature>
<keyword evidence="7" id="KW-0677">Repeat</keyword>
<keyword evidence="8" id="KW-0249">Electron transport</keyword>
<reference evidence="14 15" key="1">
    <citation type="submission" date="2018-07" db="EMBL/GenBank/DDBJ databases">
        <title>Genomic Encyclopedia of Type Strains, Phase IV (KMG-IV): sequencing the most valuable type-strain genomes for metagenomic binning, comparative biology and taxonomic classification.</title>
        <authorList>
            <person name="Goeker M."/>
        </authorList>
    </citation>
    <scope>NUCLEOTIDE SEQUENCE [LARGE SCALE GENOMIC DNA]</scope>
    <source>
        <strain evidence="14 15">DSM 16500</strain>
    </source>
</reference>
<comment type="caution">
    <text evidence="14">The sequence shown here is derived from an EMBL/GenBank/DDBJ whole genome shotgun (WGS) entry which is preliminary data.</text>
</comment>
<evidence type="ECO:0000256" key="2">
    <source>
        <dbReference type="ARBA" id="ARBA00022448"/>
    </source>
</evidence>
<keyword evidence="6" id="KW-0732">Signal</keyword>
<dbReference type="GO" id="GO:0020037">
    <property type="term" value="F:heme binding"/>
    <property type="evidence" value="ECO:0007669"/>
    <property type="project" value="InterPro"/>
</dbReference>
<name>A0A370GI79_9COXI</name>
<feature type="domain" description="Cytochrome c" evidence="13">
    <location>
        <begin position="217"/>
        <end position="330"/>
    </location>
</feature>
<evidence type="ECO:0000256" key="5">
    <source>
        <dbReference type="ARBA" id="ARBA00022723"/>
    </source>
</evidence>
<evidence type="ECO:0000256" key="10">
    <source>
        <dbReference type="ARBA" id="ARBA00023136"/>
    </source>
</evidence>
<dbReference type="PANTHER" id="PTHR35008">
    <property type="entry name" value="BLL4482 PROTEIN-RELATED"/>
    <property type="match status" value="1"/>
</dbReference>
<keyword evidence="15" id="KW-1185">Reference proteome</keyword>
<dbReference type="EMBL" id="QQAX01000011">
    <property type="protein sequence ID" value="RDI43357.1"/>
    <property type="molecule type" value="Genomic_DNA"/>
</dbReference>
<evidence type="ECO:0000256" key="4">
    <source>
        <dbReference type="ARBA" id="ARBA00022617"/>
    </source>
</evidence>
<organism evidence="14 15">
    <name type="scientific">Aquicella lusitana</name>
    <dbReference type="NCBI Taxonomy" id="254246"/>
    <lineage>
        <taxon>Bacteria</taxon>
        <taxon>Pseudomonadati</taxon>
        <taxon>Pseudomonadota</taxon>
        <taxon>Gammaproteobacteria</taxon>
        <taxon>Legionellales</taxon>
        <taxon>Coxiellaceae</taxon>
        <taxon>Aquicella</taxon>
    </lineage>
</organism>
<feature type="binding site" description="axial binding residue" evidence="12">
    <location>
        <position position="236"/>
    </location>
    <ligand>
        <name>heme c</name>
        <dbReference type="ChEBI" id="CHEBI:61717"/>
        <label>2</label>
    </ligand>
    <ligandPart>
        <name>Fe</name>
        <dbReference type="ChEBI" id="CHEBI:18248"/>
    </ligandPart>
</feature>
<dbReference type="Pfam" id="PF13442">
    <property type="entry name" value="Cytochrome_CBB3"/>
    <property type="match status" value="2"/>
</dbReference>
<proteinExistence type="predicted"/>
<evidence type="ECO:0000256" key="3">
    <source>
        <dbReference type="ARBA" id="ARBA00022475"/>
    </source>
</evidence>
<dbReference type="InterPro" id="IPR002323">
    <property type="entry name" value="Cyt_CIE"/>
</dbReference>
<dbReference type="GO" id="GO:0009055">
    <property type="term" value="F:electron transfer activity"/>
    <property type="evidence" value="ECO:0007669"/>
    <property type="project" value="InterPro"/>
</dbReference>
<dbReference type="PRINTS" id="PR00607">
    <property type="entry name" value="CYTCHROMECIE"/>
</dbReference>
<feature type="binding site" description="axial binding residue" evidence="12">
    <location>
        <position position="357"/>
    </location>
    <ligand>
        <name>heme c</name>
        <dbReference type="ChEBI" id="CHEBI:61717"/>
        <label>3</label>
    </ligand>
    <ligandPart>
        <name>Fe</name>
        <dbReference type="ChEBI" id="CHEBI:18248"/>
    </ligandPart>
</feature>
<dbReference type="AlphaFoldDB" id="A0A370GI79"/>
<dbReference type="SUPFAM" id="SSF46626">
    <property type="entry name" value="Cytochrome c"/>
    <property type="match status" value="4"/>
</dbReference>
<dbReference type="InterPro" id="IPR014353">
    <property type="entry name" value="Membr-bd_ADH_cyt_c"/>
</dbReference>
<comment type="cofactor">
    <cofactor evidence="11">
        <name>heme c</name>
        <dbReference type="ChEBI" id="CHEBI:61717"/>
    </cofactor>
    <text evidence="11">Binds 3 heme c groups covalently per subunit.</text>
</comment>
<keyword evidence="4 11" id="KW-0349">Heme</keyword>
<dbReference type="GO" id="GO:0005886">
    <property type="term" value="C:plasma membrane"/>
    <property type="evidence" value="ECO:0007669"/>
    <property type="project" value="UniProtKB-SubCell"/>
</dbReference>
<evidence type="ECO:0000256" key="9">
    <source>
        <dbReference type="ARBA" id="ARBA00023004"/>
    </source>
</evidence>
<feature type="domain" description="Cytochrome c" evidence="13">
    <location>
        <begin position="67"/>
        <end position="172"/>
    </location>
</feature>
<dbReference type="Proteomes" id="UP000254720">
    <property type="component" value="Unassembled WGS sequence"/>
</dbReference>
<dbReference type="PIRSF" id="PIRSF000018">
    <property type="entry name" value="Mb_ADH_cyt_c"/>
    <property type="match status" value="1"/>
</dbReference>
<accession>A0A370GI79</accession>
<dbReference type="GO" id="GO:0005506">
    <property type="term" value="F:iron ion binding"/>
    <property type="evidence" value="ECO:0007669"/>
    <property type="project" value="InterPro"/>
</dbReference>
<dbReference type="InterPro" id="IPR051459">
    <property type="entry name" value="Cytochrome_c-type_DH"/>
</dbReference>
<dbReference type="RefSeq" id="WP_114834392.1">
    <property type="nucleotide sequence ID" value="NZ_LR699114.1"/>
</dbReference>
<feature type="binding site" description="covalent" evidence="11">
    <location>
        <position position="353"/>
    </location>
    <ligand>
        <name>heme c</name>
        <dbReference type="ChEBI" id="CHEBI:61717"/>
        <label>3</label>
    </ligand>
</feature>
<dbReference type="PROSITE" id="PS51007">
    <property type="entry name" value="CYTC"/>
    <property type="match status" value="4"/>
</dbReference>
<keyword evidence="10" id="KW-0472">Membrane</keyword>
<feature type="binding site" description="covalent" evidence="11">
    <location>
        <position position="232"/>
    </location>
    <ligand>
        <name>heme c</name>
        <dbReference type="ChEBI" id="CHEBI:61717"/>
        <label>2</label>
    </ligand>
</feature>
<feature type="binding site" description="covalent" evidence="11">
    <location>
        <position position="84"/>
    </location>
    <ligand>
        <name>heme c</name>
        <dbReference type="ChEBI" id="CHEBI:61717"/>
        <label>1</label>
    </ligand>
</feature>
<evidence type="ECO:0000256" key="12">
    <source>
        <dbReference type="PIRSR" id="PIRSR000018-51"/>
    </source>
</evidence>
<dbReference type="Gene3D" id="1.10.760.10">
    <property type="entry name" value="Cytochrome c-like domain"/>
    <property type="match status" value="3"/>
</dbReference>
<evidence type="ECO:0000256" key="6">
    <source>
        <dbReference type="ARBA" id="ARBA00022729"/>
    </source>
</evidence>
<dbReference type="InterPro" id="IPR036909">
    <property type="entry name" value="Cyt_c-like_dom_sf"/>
</dbReference>
<protein>
    <submittedName>
        <fullName evidence="14">Cytochrome c5</fullName>
    </submittedName>
</protein>
<gene>
    <name evidence="14" type="ORF">C8D86_11113</name>
</gene>
<feature type="binding site" description="axial binding residue" evidence="12">
    <location>
        <position position="85"/>
    </location>
    <ligand>
        <name>heme c</name>
        <dbReference type="ChEBI" id="CHEBI:61717"/>
        <label>1</label>
    </ligand>
    <ligandPart>
        <name>Fe</name>
        <dbReference type="ChEBI" id="CHEBI:18248"/>
    </ligandPart>
</feature>
<keyword evidence="2" id="KW-0813">Transport</keyword>
<evidence type="ECO:0000256" key="7">
    <source>
        <dbReference type="ARBA" id="ARBA00022737"/>
    </source>
</evidence>
<comment type="subcellular location">
    <subcellularLocation>
        <location evidence="1">Cell membrane</location>
    </subcellularLocation>
</comment>
<evidence type="ECO:0000313" key="15">
    <source>
        <dbReference type="Proteomes" id="UP000254720"/>
    </source>
</evidence>
<feature type="domain" description="Cytochrome c" evidence="13">
    <location>
        <begin position="340"/>
        <end position="420"/>
    </location>
</feature>
<dbReference type="GO" id="GO:0016614">
    <property type="term" value="F:oxidoreductase activity, acting on CH-OH group of donors"/>
    <property type="evidence" value="ECO:0007669"/>
    <property type="project" value="InterPro"/>
</dbReference>
<feature type="binding site" description="covalent" evidence="11">
    <location>
        <position position="356"/>
    </location>
    <ligand>
        <name>heme c</name>
        <dbReference type="ChEBI" id="CHEBI:61717"/>
        <label>3</label>
    </ligand>
</feature>